<dbReference type="InterPro" id="IPR050523">
    <property type="entry name" value="AKR_Detox_Biosynth"/>
</dbReference>
<dbReference type="PANTHER" id="PTHR43364">
    <property type="entry name" value="NADH-SPECIFIC METHYLGLYOXAL REDUCTASE-RELATED"/>
    <property type="match status" value="1"/>
</dbReference>
<dbReference type="Gene3D" id="3.20.20.100">
    <property type="entry name" value="NADP-dependent oxidoreductase domain"/>
    <property type="match status" value="1"/>
</dbReference>
<proteinExistence type="predicted"/>
<reference evidence="4" key="1">
    <citation type="submission" date="2021-01" db="EMBL/GenBank/DDBJ databases">
        <authorList>
            <person name="Corre E."/>
            <person name="Pelletier E."/>
            <person name="Niang G."/>
            <person name="Scheremetjew M."/>
            <person name="Finn R."/>
            <person name="Kale V."/>
            <person name="Holt S."/>
            <person name="Cochrane G."/>
            <person name="Meng A."/>
            <person name="Brown T."/>
            <person name="Cohen L."/>
        </authorList>
    </citation>
    <scope>NUCLEOTIDE SEQUENCE</scope>
    <source>
        <strain evidence="4">GSO104</strain>
    </source>
</reference>
<dbReference type="AlphaFoldDB" id="A0A7S4WDG4"/>
<feature type="domain" description="NADP-dependent oxidoreductase" evidence="3">
    <location>
        <begin position="8"/>
        <end position="315"/>
    </location>
</feature>
<protein>
    <recommendedName>
        <fullName evidence="3">NADP-dependent oxidoreductase domain-containing protein</fullName>
    </recommendedName>
</protein>
<sequence length="370" mass="41257">MRVPKSRLYLGTMTFGWTSQTSSIVDEPVALEMIHRFTKIDKLLQGNSDKIEHCIDTARIYSGGKTEPILGSALNAYYEGGGTNNIKVGSKAHPSQEGGLSPTGIKSQLSASLSAMSNSVHIKEYYLHQPDTENSLLDSLRCTHNLIQDGTIQKIGMSNYHASEMERAFALCEKHDLTKPCVFQGLYNPLNRMIEKELLPVLKQNDCAFVAYNPLAAGLLTGKHHAPQDDDDDDVKQGRFQNNPNYLPRFYTKKNFEALDRIQKACDAENISMVDATFKWLLRHSALSVKDGDGVLLGASSLDQLDENLNACLKSSEENEGLLSEDVLRAFDEAWDITNEGAFPYWRSYSSDMPNRMELDQGASYEATKK</sequence>
<evidence type="ECO:0000313" key="4">
    <source>
        <dbReference type="EMBL" id="CAE4663944.1"/>
    </source>
</evidence>
<dbReference type="InterPro" id="IPR023210">
    <property type="entry name" value="NADP_OxRdtase_dom"/>
</dbReference>
<feature type="region of interest" description="Disordered" evidence="2">
    <location>
        <begin position="223"/>
        <end position="242"/>
    </location>
</feature>
<accession>A0A7S4WDG4</accession>
<keyword evidence="1" id="KW-0560">Oxidoreductase</keyword>
<dbReference type="EMBL" id="HBNS01058615">
    <property type="protein sequence ID" value="CAE4663944.1"/>
    <property type="molecule type" value="Transcribed_RNA"/>
</dbReference>
<dbReference type="SUPFAM" id="SSF51430">
    <property type="entry name" value="NAD(P)-linked oxidoreductase"/>
    <property type="match status" value="1"/>
</dbReference>
<dbReference type="PANTHER" id="PTHR43364:SF4">
    <property type="entry name" value="NAD(P)-LINKED OXIDOREDUCTASE SUPERFAMILY PROTEIN"/>
    <property type="match status" value="1"/>
</dbReference>
<dbReference type="InterPro" id="IPR036812">
    <property type="entry name" value="NAD(P)_OxRdtase_dom_sf"/>
</dbReference>
<evidence type="ECO:0000256" key="2">
    <source>
        <dbReference type="SAM" id="MobiDB-lite"/>
    </source>
</evidence>
<evidence type="ECO:0000259" key="3">
    <source>
        <dbReference type="Pfam" id="PF00248"/>
    </source>
</evidence>
<gene>
    <name evidence="4" type="ORF">DBRI00130_LOCUS42154</name>
</gene>
<dbReference type="Pfam" id="PF00248">
    <property type="entry name" value="Aldo_ket_red"/>
    <property type="match status" value="1"/>
</dbReference>
<evidence type="ECO:0000256" key="1">
    <source>
        <dbReference type="ARBA" id="ARBA00023002"/>
    </source>
</evidence>
<organism evidence="4">
    <name type="scientific">Ditylum brightwellii</name>
    <dbReference type="NCBI Taxonomy" id="49249"/>
    <lineage>
        <taxon>Eukaryota</taxon>
        <taxon>Sar</taxon>
        <taxon>Stramenopiles</taxon>
        <taxon>Ochrophyta</taxon>
        <taxon>Bacillariophyta</taxon>
        <taxon>Mediophyceae</taxon>
        <taxon>Lithodesmiophycidae</taxon>
        <taxon>Lithodesmiales</taxon>
        <taxon>Lithodesmiaceae</taxon>
        <taxon>Ditylum</taxon>
    </lineage>
</organism>
<name>A0A7S4WDG4_9STRA</name>
<dbReference type="GO" id="GO:0016491">
    <property type="term" value="F:oxidoreductase activity"/>
    <property type="evidence" value="ECO:0007669"/>
    <property type="project" value="UniProtKB-KW"/>
</dbReference>